<organism evidence="1 2">
    <name type="scientific">Delftia deserti</name>
    <dbReference type="NCBI Taxonomy" id="1651218"/>
    <lineage>
        <taxon>Bacteria</taxon>
        <taxon>Pseudomonadati</taxon>
        <taxon>Pseudomonadota</taxon>
        <taxon>Betaproteobacteria</taxon>
        <taxon>Burkholderiales</taxon>
        <taxon>Comamonadaceae</taxon>
        <taxon>Delftia</taxon>
    </lineage>
</organism>
<accession>A0ABW5ES69</accession>
<protein>
    <submittedName>
        <fullName evidence="1">Uncharacterized protein</fullName>
    </submittedName>
</protein>
<dbReference type="EMBL" id="JBHUIG010000022">
    <property type="protein sequence ID" value="MFD2320942.1"/>
    <property type="molecule type" value="Genomic_DNA"/>
</dbReference>
<evidence type="ECO:0000313" key="2">
    <source>
        <dbReference type="Proteomes" id="UP001597287"/>
    </source>
</evidence>
<comment type="caution">
    <text evidence="1">The sequence shown here is derived from an EMBL/GenBank/DDBJ whole genome shotgun (WGS) entry which is preliminary data.</text>
</comment>
<keyword evidence="2" id="KW-1185">Reference proteome</keyword>
<dbReference type="RefSeq" id="WP_380106480.1">
    <property type="nucleotide sequence ID" value="NZ_JBHSIH010000001.1"/>
</dbReference>
<evidence type="ECO:0000313" key="1">
    <source>
        <dbReference type="EMBL" id="MFD2320942.1"/>
    </source>
</evidence>
<gene>
    <name evidence="1" type="ORF">ACFSPV_19755</name>
</gene>
<name>A0ABW5ES69_9BURK</name>
<reference evidence="2" key="1">
    <citation type="journal article" date="2019" name="Int. J. Syst. Evol. Microbiol.">
        <title>The Global Catalogue of Microorganisms (GCM) 10K type strain sequencing project: providing services to taxonomists for standard genome sequencing and annotation.</title>
        <authorList>
            <consortium name="The Broad Institute Genomics Platform"/>
            <consortium name="The Broad Institute Genome Sequencing Center for Infectious Disease"/>
            <person name="Wu L."/>
            <person name="Ma J."/>
        </authorList>
    </citation>
    <scope>NUCLEOTIDE SEQUENCE [LARGE SCALE GENOMIC DNA]</scope>
    <source>
        <strain evidence="2">CCUG 62793</strain>
    </source>
</reference>
<sequence>MKGDSIQEMPIAAPKQDDADRLVWAMANMSSANHQEQFAAHVLRVGGTGDLDDCRNYIDSVLGSK</sequence>
<proteinExistence type="predicted"/>
<dbReference type="Proteomes" id="UP001597287">
    <property type="component" value="Unassembled WGS sequence"/>
</dbReference>